<sequence length="149" mass="16650">MAEQKIFEVFVFSIGDQEMAFDIEYVSMVIDKAEITPVPRSKPTVLGVMNLRGRIVPVISLPKLLGLQDSASEEVGKIVVVNWEEIEAGFAVSKVKGVTRCSIEEVEKLYKLDKFGEKCKGIIKKGDELIVYLSLDKILEELTAAYEHV</sequence>
<evidence type="ECO:0000313" key="3">
    <source>
        <dbReference type="Proteomes" id="UP000006804"/>
    </source>
</evidence>
<dbReference type="InterPro" id="IPR036061">
    <property type="entry name" value="CheW-like_dom_sf"/>
</dbReference>
<protein>
    <submittedName>
        <fullName evidence="2">CheW protein</fullName>
    </submittedName>
</protein>
<reference evidence="2 3" key="1">
    <citation type="submission" date="2010-11" db="EMBL/GenBank/DDBJ databases">
        <title>The complete genome of Thermotoga thermarum DSM 5069.</title>
        <authorList>
            <consortium name="US DOE Joint Genome Institute (JGI-PGF)"/>
            <person name="Lucas S."/>
            <person name="Copeland A."/>
            <person name="Lapidus A."/>
            <person name="Bruce D."/>
            <person name="Goodwin L."/>
            <person name="Pitluck S."/>
            <person name="Kyrpides N."/>
            <person name="Mavromatis K."/>
            <person name="Ivanova N."/>
            <person name="Zeytun A."/>
            <person name="Brettin T."/>
            <person name="Detter J.C."/>
            <person name="Tapia R."/>
            <person name="Han C."/>
            <person name="Land M."/>
            <person name="Hauser L."/>
            <person name="Markowitz V."/>
            <person name="Cheng J.-F."/>
            <person name="Hugenholtz P."/>
            <person name="Woyke T."/>
            <person name="Wu D."/>
            <person name="Spring S."/>
            <person name="Schroeder M."/>
            <person name="Brambilla E."/>
            <person name="Klenk H.-P."/>
            <person name="Eisen J.A."/>
        </authorList>
    </citation>
    <scope>NUCLEOTIDE SEQUENCE [LARGE SCALE GENOMIC DNA]</scope>
    <source>
        <strain evidence="2 3">DSM 5069</strain>
    </source>
</reference>
<dbReference type="AlphaFoldDB" id="F7YXX9"/>
<dbReference type="Pfam" id="PF01584">
    <property type="entry name" value="CheW"/>
    <property type="match status" value="1"/>
</dbReference>
<dbReference type="PATRIC" id="fig|688269.3.peg.717"/>
<dbReference type="SUPFAM" id="SSF50341">
    <property type="entry name" value="CheW-like"/>
    <property type="match status" value="1"/>
</dbReference>
<dbReference type="GO" id="GO:0006935">
    <property type="term" value="P:chemotaxis"/>
    <property type="evidence" value="ECO:0007669"/>
    <property type="project" value="InterPro"/>
</dbReference>
<accession>F7YXX9</accession>
<feature type="domain" description="CheW-like" evidence="1">
    <location>
        <begin position="6"/>
        <end position="144"/>
    </location>
</feature>
<proteinExistence type="predicted"/>
<dbReference type="KEGG" id="tta:Theth_0693"/>
<evidence type="ECO:0000313" key="2">
    <source>
        <dbReference type="EMBL" id="AEH50778.1"/>
    </source>
</evidence>
<dbReference type="InterPro" id="IPR002545">
    <property type="entry name" value="CheW-lke_dom"/>
</dbReference>
<keyword evidence="3" id="KW-1185">Reference proteome</keyword>
<dbReference type="GO" id="GO:0005829">
    <property type="term" value="C:cytosol"/>
    <property type="evidence" value="ECO:0007669"/>
    <property type="project" value="TreeGrafter"/>
</dbReference>
<dbReference type="Gene3D" id="2.30.30.40">
    <property type="entry name" value="SH3 Domains"/>
    <property type="match status" value="1"/>
</dbReference>
<dbReference type="InterPro" id="IPR039315">
    <property type="entry name" value="CheW"/>
</dbReference>
<organism evidence="2 3">
    <name type="scientific">Pseudothermotoga thermarum DSM 5069</name>
    <dbReference type="NCBI Taxonomy" id="688269"/>
    <lineage>
        <taxon>Bacteria</taxon>
        <taxon>Thermotogati</taxon>
        <taxon>Thermotogota</taxon>
        <taxon>Thermotogae</taxon>
        <taxon>Thermotogales</taxon>
        <taxon>Thermotogaceae</taxon>
        <taxon>Pseudothermotoga</taxon>
    </lineage>
</organism>
<dbReference type="EMBL" id="CP002351">
    <property type="protein sequence ID" value="AEH50778.1"/>
    <property type="molecule type" value="Genomic_DNA"/>
</dbReference>
<dbReference type="eggNOG" id="COG0835">
    <property type="taxonomic scope" value="Bacteria"/>
</dbReference>
<evidence type="ECO:0000259" key="1">
    <source>
        <dbReference type="PROSITE" id="PS50851"/>
    </source>
</evidence>
<dbReference type="Gene3D" id="2.40.50.180">
    <property type="entry name" value="CheA-289, Domain 4"/>
    <property type="match status" value="1"/>
</dbReference>
<dbReference type="OrthoDB" id="9794382at2"/>
<gene>
    <name evidence="2" type="ORF">Theth_0693</name>
</gene>
<dbReference type="SMART" id="SM00260">
    <property type="entry name" value="CheW"/>
    <property type="match status" value="1"/>
</dbReference>
<dbReference type="RefSeq" id="WP_013932000.1">
    <property type="nucleotide sequence ID" value="NC_015707.1"/>
</dbReference>
<dbReference type="HOGENOM" id="CLU_048995_3_2_0"/>
<dbReference type="PANTHER" id="PTHR22617">
    <property type="entry name" value="CHEMOTAXIS SENSOR HISTIDINE KINASE-RELATED"/>
    <property type="match status" value="1"/>
</dbReference>
<dbReference type="PANTHER" id="PTHR22617:SF23">
    <property type="entry name" value="CHEMOTAXIS PROTEIN CHEW"/>
    <property type="match status" value="1"/>
</dbReference>
<dbReference type="Proteomes" id="UP000006804">
    <property type="component" value="Chromosome"/>
</dbReference>
<dbReference type="GO" id="GO:0007165">
    <property type="term" value="P:signal transduction"/>
    <property type="evidence" value="ECO:0007669"/>
    <property type="project" value="InterPro"/>
</dbReference>
<dbReference type="STRING" id="688269.Theth_0693"/>
<dbReference type="PROSITE" id="PS50851">
    <property type="entry name" value="CHEW"/>
    <property type="match status" value="1"/>
</dbReference>
<name>F7YXX9_9THEM</name>